<dbReference type="CDD" id="cd02933">
    <property type="entry name" value="OYE_like_FMN"/>
    <property type="match status" value="1"/>
</dbReference>
<proteinExistence type="inferred from homology"/>
<evidence type="ECO:0000259" key="4">
    <source>
        <dbReference type="Pfam" id="PF00724"/>
    </source>
</evidence>
<evidence type="ECO:0000256" key="1">
    <source>
        <dbReference type="ARBA" id="ARBA00001917"/>
    </source>
</evidence>
<dbReference type="Proteomes" id="UP000800094">
    <property type="component" value="Unassembled WGS sequence"/>
</dbReference>
<dbReference type="GO" id="GO:0016628">
    <property type="term" value="F:oxidoreductase activity, acting on the CH-CH group of donors, NAD or NADP as acceptor"/>
    <property type="evidence" value="ECO:0007669"/>
    <property type="project" value="UniProtKB-ARBA"/>
</dbReference>
<dbReference type="GO" id="GO:0005829">
    <property type="term" value="C:cytosol"/>
    <property type="evidence" value="ECO:0007669"/>
    <property type="project" value="UniProtKB-ARBA"/>
</dbReference>
<keyword evidence="3" id="KW-0560">Oxidoreductase</keyword>
<comment type="similarity">
    <text evidence="2">Belongs to the NADH:flavin oxidoreductase/NADH oxidase family.</text>
</comment>
<evidence type="ECO:0000313" key="5">
    <source>
        <dbReference type="EMBL" id="KAF2252871.1"/>
    </source>
</evidence>
<dbReference type="InterPro" id="IPR045247">
    <property type="entry name" value="Oye-like"/>
</dbReference>
<keyword evidence="6" id="KW-1185">Reference proteome</keyword>
<dbReference type="Gene3D" id="3.20.20.70">
    <property type="entry name" value="Aldolase class I"/>
    <property type="match status" value="1"/>
</dbReference>
<dbReference type="GO" id="GO:0010181">
    <property type="term" value="F:FMN binding"/>
    <property type="evidence" value="ECO:0007669"/>
    <property type="project" value="InterPro"/>
</dbReference>
<evidence type="ECO:0000256" key="2">
    <source>
        <dbReference type="ARBA" id="ARBA00005979"/>
    </source>
</evidence>
<reference evidence="5" key="1">
    <citation type="journal article" date="2020" name="Stud. Mycol.">
        <title>101 Dothideomycetes genomes: a test case for predicting lifestyles and emergence of pathogens.</title>
        <authorList>
            <person name="Haridas S."/>
            <person name="Albert R."/>
            <person name="Binder M."/>
            <person name="Bloem J."/>
            <person name="Labutti K."/>
            <person name="Salamov A."/>
            <person name="Andreopoulos B."/>
            <person name="Baker S."/>
            <person name="Barry K."/>
            <person name="Bills G."/>
            <person name="Bluhm B."/>
            <person name="Cannon C."/>
            <person name="Castanera R."/>
            <person name="Culley D."/>
            <person name="Daum C."/>
            <person name="Ezra D."/>
            <person name="Gonzalez J."/>
            <person name="Henrissat B."/>
            <person name="Kuo A."/>
            <person name="Liang C."/>
            <person name="Lipzen A."/>
            <person name="Lutzoni F."/>
            <person name="Magnuson J."/>
            <person name="Mondo S."/>
            <person name="Nolan M."/>
            <person name="Ohm R."/>
            <person name="Pangilinan J."/>
            <person name="Park H.-J."/>
            <person name="Ramirez L."/>
            <person name="Alfaro M."/>
            <person name="Sun H."/>
            <person name="Tritt A."/>
            <person name="Yoshinaga Y."/>
            <person name="Zwiers L.-H."/>
            <person name="Turgeon B."/>
            <person name="Goodwin S."/>
            <person name="Spatafora J."/>
            <person name="Crous P."/>
            <person name="Grigoriev I."/>
        </authorList>
    </citation>
    <scope>NUCLEOTIDE SEQUENCE</scope>
    <source>
        <strain evidence="5">CBS 122368</strain>
    </source>
</reference>
<dbReference type="FunFam" id="3.20.20.70:FF:000059">
    <property type="entry name" value="N-ethylmaleimide reductase, FMN-linked"/>
    <property type="match status" value="1"/>
</dbReference>
<protein>
    <submittedName>
        <fullName evidence="5">FMN-linked oxidoreductase</fullName>
    </submittedName>
</protein>
<sequence length="413" mass="45735">MPKADTPPGFKPLRDTALFTPFKLGPLNLEHRIVQAPLTRMRSTKESDGVTVPNDLNVEYYGQRANKGGLQLTEATDICKYAGGYPGAPGIFTESQIAGWKRVTDAVHAKGGYIFCQLWFTGRASPPSFRGGQQPVSSSDIPMTGNWADGTPCADHPPRPMTIEEINQTVKDWGIAAKNAIAAGFDGIEIHGANGYLIDQFLHDNVNKRTDEYGGSVENRCRLPLEVIQETSKAIGPDRVGIRLSPYNYFQDTKDSNPNEHWEYLCEKIATLPEDVRPAYVHMVEPRFDEVLDEKAKMDALSAYTNSSHGVEAEATIKPKTNNLVNFRNILRKGGVKFIAAGGFTRDNALPKVESSDADLIIFGRWFIANPDLPKRLAEGLRLNQYDRSTFYGADPPSKGYVDYPFFEQDVAA</sequence>
<evidence type="ECO:0000313" key="6">
    <source>
        <dbReference type="Proteomes" id="UP000800094"/>
    </source>
</evidence>
<dbReference type="EMBL" id="ML987191">
    <property type="protein sequence ID" value="KAF2252871.1"/>
    <property type="molecule type" value="Genomic_DNA"/>
</dbReference>
<organism evidence="5 6">
    <name type="scientific">Trematosphaeria pertusa</name>
    <dbReference type="NCBI Taxonomy" id="390896"/>
    <lineage>
        <taxon>Eukaryota</taxon>
        <taxon>Fungi</taxon>
        <taxon>Dikarya</taxon>
        <taxon>Ascomycota</taxon>
        <taxon>Pezizomycotina</taxon>
        <taxon>Dothideomycetes</taxon>
        <taxon>Pleosporomycetidae</taxon>
        <taxon>Pleosporales</taxon>
        <taxon>Massarineae</taxon>
        <taxon>Trematosphaeriaceae</taxon>
        <taxon>Trematosphaeria</taxon>
    </lineage>
</organism>
<dbReference type="GeneID" id="54579880"/>
<dbReference type="InterPro" id="IPR013785">
    <property type="entry name" value="Aldolase_TIM"/>
</dbReference>
<accession>A0A6A6IQY5</accession>
<dbReference type="InterPro" id="IPR001155">
    <property type="entry name" value="OxRdtase_FMN_N"/>
</dbReference>
<name>A0A6A6IQY5_9PLEO</name>
<comment type="cofactor">
    <cofactor evidence="1">
        <name>FMN</name>
        <dbReference type="ChEBI" id="CHEBI:58210"/>
    </cofactor>
</comment>
<gene>
    <name evidence="5" type="ORF">BU26DRAFT_501157</name>
</gene>
<dbReference type="SUPFAM" id="SSF51395">
    <property type="entry name" value="FMN-linked oxidoreductases"/>
    <property type="match status" value="1"/>
</dbReference>
<dbReference type="GO" id="GO:0003959">
    <property type="term" value="F:NADPH dehydrogenase activity"/>
    <property type="evidence" value="ECO:0007669"/>
    <property type="project" value="TreeGrafter"/>
</dbReference>
<dbReference type="OrthoDB" id="276546at2759"/>
<dbReference type="RefSeq" id="XP_033687875.1">
    <property type="nucleotide sequence ID" value="XM_033826550.1"/>
</dbReference>
<dbReference type="PANTHER" id="PTHR22893">
    <property type="entry name" value="NADH OXIDOREDUCTASE-RELATED"/>
    <property type="match status" value="1"/>
</dbReference>
<dbReference type="AlphaFoldDB" id="A0A6A6IQY5"/>
<evidence type="ECO:0000256" key="3">
    <source>
        <dbReference type="ARBA" id="ARBA00023002"/>
    </source>
</evidence>
<dbReference type="PANTHER" id="PTHR22893:SF129">
    <property type="entry name" value="FLAVIN OXIDOREDUCTASE HXNT"/>
    <property type="match status" value="1"/>
</dbReference>
<feature type="domain" description="NADH:flavin oxidoreductase/NADH oxidase N-terminal" evidence="4">
    <location>
        <begin position="18"/>
        <end position="384"/>
    </location>
</feature>
<dbReference type="Pfam" id="PF00724">
    <property type="entry name" value="Oxidored_FMN"/>
    <property type="match status" value="1"/>
</dbReference>